<dbReference type="VEuPathDB" id="GiardiaDB:GL50803_0050332"/>
<keyword evidence="2" id="KW-0472">Membrane</keyword>
<organism evidence="3 4">
    <name type="scientific">Giardia intestinalis</name>
    <name type="common">Giardia lamblia</name>
    <dbReference type="NCBI Taxonomy" id="5741"/>
    <lineage>
        <taxon>Eukaryota</taxon>
        <taxon>Metamonada</taxon>
        <taxon>Diplomonadida</taxon>
        <taxon>Hexamitidae</taxon>
        <taxon>Giardiinae</taxon>
        <taxon>Giardia</taxon>
    </lineage>
</organism>
<feature type="compositionally biased region" description="Basic and acidic residues" evidence="1">
    <location>
        <begin position="12"/>
        <end position="22"/>
    </location>
</feature>
<sequence>MPRTENPLRSPCTRDQHPETQIEHPPAPLYDRKRTTKRVCTSRAASNLTGKHQEAFSLHGLPCTAGAMFAKLIFASFVLQLATAARPAVKEQSGACTSLGAAGCATCSGSGSDEVCLSCTDSTKFIQLDKKGCTAACSGDGVIGDSTVNPKVCKCNESGGYKPQGGACVIPNTNKSSGLSTGAIAGIAVAAVVVVGGLVGFLCWWFLCRGEA</sequence>
<keyword evidence="2" id="KW-0812">Transmembrane</keyword>
<evidence type="ECO:0000256" key="2">
    <source>
        <dbReference type="SAM" id="Phobius"/>
    </source>
</evidence>
<dbReference type="AlphaFoldDB" id="V6TPT3"/>
<dbReference type="Proteomes" id="UP000018320">
    <property type="component" value="Unassembled WGS sequence"/>
</dbReference>
<dbReference type="PANTHER" id="PTHR23275">
    <property type="entry name" value="CABRIOLET.-RELATED"/>
    <property type="match status" value="1"/>
</dbReference>
<evidence type="ECO:0000256" key="1">
    <source>
        <dbReference type="SAM" id="MobiDB-lite"/>
    </source>
</evidence>
<proteinExistence type="predicted"/>
<dbReference type="EMBL" id="AHGT01000007">
    <property type="protein sequence ID" value="ESU39035.1"/>
    <property type="molecule type" value="Genomic_DNA"/>
</dbReference>
<dbReference type="InterPro" id="IPR052798">
    <property type="entry name" value="Giardia_VSA"/>
</dbReference>
<protein>
    <submittedName>
        <fullName evidence="3">Variant-specific surface protein</fullName>
    </submittedName>
</protein>
<accession>V6TPT3</accession>
<reference evidence="4" key="1">
    <citation type="submission" date="2012-02" db="EMBL/GenBank/DDBJ databases">
        <title>Genome sequencing of Giardia lamblia Genotypes A2 and B isolates (DH and GS) and comparative analysis with the genomes of Genotypes A1 and E (WB and Pig).</title>
        <authorList>
            <person name="Adam R."/>
            <person name="Dahlstrom E."/>
            <person name="Martens C."/>
            <person name="Bruno D."/>
            <person name="Barbian K."/>
            <person name="Porcella S.F."/>
            <person name="Nash T."/>
        </authorList>
    </citation>
    <scope>NUCLEOTIDE SEQUENCE</scope>
    <source>
        <strain evidence="4">DH</strain>
    </source>
</reference>
<reference evidence="3 4" key="2">
    <citation type="journal article" date="2013" name="Genome Biol. Evol.">
        <title>Genome sequencing of Giardia lamblia genotypes A2 and B isolates (DH and GS) and comparative analysis with the genomes of genotypes A1 and E (WB and Pig).</title>
        <authorList>
            <person name="Adam R.D."/>
            <person name="Dahlstrom E.W."/>
            <person name="Martens C.A."/>
            <person name="Bruno D.P."/>
            <person name="Barbian K.D."/>
            <person name="Ricklefs S.M."/>
            <person name="Hernandez M.M."/>
            <person name="Narla N.P."/>
            <person name="Patel R.B."/>
            <person name="Porcella S.F."/>
            <person name="Nash T.E."/>
        </authorList>
    </citation>
    <scope>NUCLEOTIDE SEQUENCE [LARGE SCALE GENOMIC DNA]</scope>
    <source>
        <strain evidence="3 4">DH</strain>
    </source>
</reference>
<evidence type="ECO:0000313" key="4">
    <source>
        <dbReference type="Proteomes" id="UP000018320"/>
    </source>
</evidence>
<name>V6TPT3_GIAIN</name>
<dbReference type="Pfam" id="PF03302">
    <property type="entry name" value="VSP"/>
    <property type="match status" value="1"/>
</dbReference>
<feature type="region of interest" description="Disordered" evidence="1">
    <location>
        <begin position="1"/>
        <end position="28"/>
    </location>
</feature>
<keyword evidence="2" id="KW-1133">Transmembrane helix</keyword>
<gene>
    <name evidence="3" type="ORF">DHA2_152391</name>
</gene>
<evidence type="ECO:0000313" key="3">
    <source>
        <dbReference type="EMBL" id="ESU39035.1"/>
    </source>
</evidence>
<comment type="caution">
    <text evidence="3">The sequence shown here is derived from an EMBL/GenBank/DDBJ whole genome shotgun (WGS) entry which is preliminary data.</text>
</comment>
<dbReference type="PANTHER" id="PTHR23275:SF100">
    <property type="entry name" value="EGF-LIKE DOMAIN-CONTAINING PROTEIN"/>
    <property type="match status" value="1"/>
</dbReference>
<dbReference type="InterPro" id="IPR005127">
    <property type="entry name" value="Giardia_VSP"/>
</dbReference>
<dbReference type="VEuPathDB" id="GiardiaDB:DHA2_152391"/>
<feature type="transmembrane region" description="Helical" evidence="2">
    <location>
        <begin position="183"/>
        <end position="207"/>
    </location>
</feature>